<comment type="similarity">
    <text evidence="1">Belongs to the ComF/GntX family.</text>
</comment>
<evidence type="ECO:0000313" key="3">
    <source>
        <dbReference type="EMBL" id="AEE97519.1"/>
    </source>
</evidence>
<dbReference type="CDD" id="cd06223">
    <property type="entry name" value="PRTases_typeI"/>
    <property type="match status" value="1"/>
</dbReference>
<dbReference type="InterPro" id="IPR051910">
    <property type="entry name" value="ComF/GntX_DNA_util-trans"/>
</dbReference>
<sequence>MNWRTLIEDVCDIIYPPANTCIFCNQQGELIVPYSMCEHCWDTLPFTKPPLCDICGKPIDSDKLRICHDCAEYSRSFVKAGAVLEYMPSVHETIYRYKYKGHSELAKPLGLLMAHVVSRVAWPDMDVLVPVPLYYERLRQRGYNQSALLARYMGYELNLPVLDKALYRCRDTKAQATLGRAERRANIAGAFDVKDAKDIKGKTIMLIDDILTTGATADACAQALLVGGANAVYVFTLATGVLK</sequence>
<dbReference type="InterPro" id="IPR029057">
    <property type="entry name" value="PRTase-like"/>
</dbReference>
<evidence type="ECO:0000313" key="4">
    <source>
        <dbReference type="Proteomes" id="UP000008457"/>
    </source>
</evidence>
<dbReference type="InterPro" id="IPR000836">
    <property type="entry name" value="PRTase_dom"/>
</dbReference>
<feature type="domain" description="Double zinc ribbon" evidence="2">
    <location>
        <begin position="11"/>
        <end position="71"/>
    </location>
</feature>
<dbReference type="KEGG" id="mas:Mahau_2353"/>
<dbReference type="Proteomes" id="UP000008457">
    <property type="component" value="Chromosome"/>
</dbReference>
<keyword evidence="3" id="KW-0808">Transferase</keyword>
<evidence type="ECO:0000256" key="1">
    <source>
        <dbReference type="ARBA" id="ARBA00008007"/>
    </source>
</evidence>
<gene>
    <name evidence="3" type="ordered locus">Mahau_2353</name>
</gene>
<keyword evidence="3" id="KW-0328">Glycosyltransferase</keyword>
<organism evidence="3 4">
    <name type="scientific">Mahella australiensis (strain DSM 15567 / CIP 107919 / 50-1 BON)</name>
    <dbReference type="NCBI Taxonomy" id="697281"/>
    <lineage>
        <taxon>Bacteria</taxon>
        <taxon>Bacillati</taxon>
        <taxon>Bacillota</taxon>
        <taxon>Clostridia</taxon>
        <taxon>Thermoanaerobacterales</taxon>
        <taxon>Thermoanaerobacterales Family IV. Incertae Sedis</taxon>
        <taxon>Mahella</taxon>
    </lineage>
</organism>
<dbReference type="PANTHER" id="PTHR47505:SF1">
    <property type="entry name" value="DNA UTILIZATION PROTEIN YHGH"/>
    <property type="match status" value="1"/>
</dbReference>
<dbReference type="STRING" id="697281.Mahau_2353"/>
<dbReference type="eggNOG" id="COG1040">
    <property type="taxonomic scope" value="Bacteria"/>
</dbReference>
<dbReference type="GO" id="GO:0016757">
    <property type="term" value="F:glycosyltransferase activity"/>
    <property type="evidence" value="ECO:0007669"/>
    <property type="project" value="UniProtKB-KW"/>
</dbReference>
<evidence type="ECO:0000259" key="2">
    <source>
        <dbReference type="Pfam" id="PF18912"/>
    </source>
</evidence>
<protein>
    <submittedName>
        <fullName evidence="3">Phosphoribosyltransferase</fullName>
    </submittedName>
</protein>
<dbReference type="HOGENOM" id="CLU_054549_0_0_9"/>
<dbReference type="Gene3D" id="3.40.50.2020">
    <property type="match status" value="1"/>
</dbReference>
<name>F3ZWB0_MAHA5</name>
<dbReference type="AlphaFoldDB" id="F3ZWB0"/>
<accession>F3ZWB0</accession>
<keyword evidence="4" id="KW-1185">Reference proteome</keyword>
<reference evidence="4" key="1">
    <citation type="submission" date="2010-11" db="EMBL/GenBank/DDBJ databases">
        <title>The complete genome of Mahella australiensis DSM 15567.</title>
        <authorList>
            <consortium name="US DOE Joint Genome Institute (JGI-PGF)"/>
            <person name="Lucas S."/>
            <person name="Copeland A."/>
            <person name="Lapidus A."/>
            <person name="Bruce D."/>
            <person name="Goodwin L."/>
            <person name="Pitluck S."/>
            <person name="Kyrpides N."/>
            <person name="Mavromatis K."/>
            <person name="Pagani I."/>
            <person name="Ivanova N."/>
            <person name="Teshima H."/>
            <person name="Brettin T."/>
            <person name="Detter J.C."/>
            <person name="Han C."/>
            <person name="Tapia R."/>
            <person name="Land M."/>
            <person name="Hauser L."/>
            <person name="Markowitz V."/>
            <person name="Cheng J.-F."/>
            <person name="Hugenholtz P."/>
            <person name="Woyke T."/>
            <person name="Wu D."/>
            <person name="Spring S."/>
            <person name="Pukall R."/>
            <person name="Steenblock K."/>
            <person name="Schneider S."/>
            <person name="Klenk H.-P."/>
            <person name="Eisen J.A."/>
        </authorList>
    </citation>
    <scope>NUCLEOTIDE SEQUENCE [LARGE SCALE GENOMIC DNA]</scope>
    <source>
        <strain evidence="4">DSM 15567 / CIP 107919 / 50-1 BON</strain>
    </source>
</reference>
<dbReference type="SUPFAM" id="SSF53271">
    <property type="entry name" value="PRTase-like"/>
    <property type="match status" value="1"/>
</dbReference>
<dbReference type="InterPro" id="IPR044005">
    <property type="entry name" value="DZR_2"/>
</dbReference>
<dbReference type="Pfam" id="PF18912">
    <property type="entry name" value="DZR_2"/>
    <property type="match status" value="1"/>
</dbReference>
<dbReference type="EMBL" id="CP002360">
    <property type="protein sequence ID" value="AEE97519.1"/>
    <property type="molecule type" value="Genomic_DNA"/>
</dbReference>
<reference evidence="3 4" key="2">
    <citation type="journal article" date="2011" name="Stand. Genomic Sci.">
        <title>Complete genome sequence of Mahella australiensis type strain (50-1 BON).</title>
        <authorList>
            <person name="Sikorski J."/>
            <person name="Teshima H."/>
            <person name="Nolan M."/>
            <person name="Lucas S."/>
            <person name="Hammon N."/>
            <person name="Deshpande S."/>
            <person name="Cheng J.F."/>
            <person name="Pitluck S."/>
            <person name="Liolios K."/>
            <person name="Pagani I."/>
            <person name="Ivanova N."/>
            <person name="Huntemann M."/>
            <person name="Mavromatis K."/>
            <person name="Ovchinikova G."/>
            <person name="Pati A."/>
            <person name="Tapia R."/>
            <person name="Han C."/>
            <person name="Goodwin L."/>
            <person name="Chen A."/>
            <person name="Palaniappan K."/>
            <person name="Land M."/>
            <person name="Hauser L."/>
            <person name="Ngatchou-Djao O.D."/>
            <person name="Rohde M."/>
            <person name="Pukall R."/>
            <person name="Spring S."/>
            <person name="Abt B."/>
            <person name="Goker M."/>
            <person name="Detter J.C."/>
            <person name="Woyke T."/>
            <person name="Bristow J."/>
            <person name="Markowitz V."/>
            <person name="Hugenholtz P."/>
            <person name="Eisen J.A."/>
            <person name="Kyrpides N.C."/>
            <person name="Klenk H.P."/>
            <person name="Lapidus A."/>
        </authorList>
    </citation>
    <scope>NUCLEOTIDE SEQUENCE [LARGE SCALE GENOMIC DNA]</scope>
    <source>
        <strain evidence="4">DSM 15567 / CIP 107919 / 50-1 BON</strain>
    </source>
</reference>
<proteinExistence type="inferred from homology"/>
<dbReference type="PANTHER" id="PTHR47505">
    <property type="entry name" value="DNA UTILIZATION PROTEIN YHGH"/>
    <property type="match status" value="1"/>
</dbReference>